<proteinExistence type="inferred from homology"/>
<feature type="transmembrane region" description="Helical" evidence="2">
    <location>
        <begin position="165"/>
        <end position="183"/>
    </location>
</feature>
<protein>
    <submittedName>
        <fullName evidence="3">YggT family protein</fullName>
    </submittedName>
</protein>
<evidence type="ECO:0000313" key="4">
    <source>
        <dbReference type="Proteomes" id="UP001409585"/>
    </source>
</evidence>
<comment type="similarity">
    <text evidence="1">Belongs to the YggT family.</text>
</comment>
<keyword evidence="2" id="KW-0472">Membrane</keyword>
<dbReference type="GO" id="GO:0016020">
    <property type="term" value="C:membrane"/>
    <property type="evidence" value="ECO:0007669"/>
    <property type="project" value="InterPro"/>
</dbReference>
<dbReference type="PANTHER" id="PTHR33219">
    <property type="entry name" value="YLMG HOMOLOG PROTEIN 2, CHLOROPLASTIC"/>
    <property type="match status" value="1"/>
</dbReference>
<gene>
    <name evidence="3" type="ORF">GCM10025791_14770</name>
</gene>
<evidence type="ECO:0000313" key="3">
    <source>
        <dbReference type="EMBL" id="GAA4938036.1"/>
    </source>
</evidence>
<accession>A0AAV3U010</accession>
<dbReference type="AlphaFoldDB" id="A0AAV3U010"/>
<keyword evidence="2" id="KW-0812">Transmembrane</keyword>
<keyword evidence="2" id="KW-1133">Transmembrane helix</keyword>
<organism evidence="3 4">
    <name type="scientific">Halioxenophilus aromaticivorans</name>
    <dbReference type="NCBI Taxonomy" id="1306992"/>
    <lineage>
        <taxon>Bacteria</taxon>
        <taxon>Pseudomonadati</taxon>
        <taxon>Pseudomonadota</taxon>
        <taxon>Gammaproteobacteria</taxon>
        <taxon>Alteromonadales</taxon>
        <taxon>Alteromonadaceae</taxon>
        <taxon>Halioxenophilus</taxon>
    </lineage>
</organism>
<evidence type="ECO:0000256" key="1">
    <source>
        <dbReference type="ARBA" id="ARBA00010894"/>
    </source>
</evidence>
<dbReference type="PANTHER" id="PTHR33219:SF14">
    <property type="entry name" value="PROTEIN COFACTOR ASSEMBLY OF COMPLEX C SUBUNIT B CCB3, CHLOROPLASTIC-RELATED"/>
    <property type="match status" value="1"/>
</dbReference>
<reference evidence="4" key="1">
    <citation type="journal article" date="2019" name="Int. J. Syst. Evol. Microbiol.">
        <title>The Global Catalogue of Microorganisms (GCM) 10K type strain sequencing project: providing services to taxonomists for standard genome sequencing and annotation.</title>
        <authorList>
            <consortium name="The Broad Institute Genomics Platform"/>
            <consortium name="The Broad Institute Genome Sequencing Center for Infectious Disease"/>
            <person name="Wu L."/>
            <person name="Ma J."/>
        </authorList>
    </citation>
    <scope>NUCLEOTIDE SEQUENCE [LARGE SCALE GENOMIC DNA]</scope>
    <source>
        <strain evidence="4">JCM 19134</strain>
    </source>
</reference>
<feature type="transmembrane region" description="Helical" evidence="2">
    <location>
        <begin position="98"/>
        <end position="128"/>
    </location>
</feature>
<dbReference type="Proteomes" id="UP001409585">
    <property type="component" value="Unassembled WGS sequence"/>
</dbReference>
<feature type="transmembrane region" description="Helical" evidence="2">
    <location>
        <begin position="58"/>
        <end position="86"/>
    </location>
</feature>
<comment type="caution">
    <text evidence="3">The sequence shown here is derived from an EMBL/GenBank/DDBJ whole genome shotgun (WGS) entry which is preliminary data.</text>
</comment>
<feature type="transmembrane region" description="Helical" evidence="2">
    <location>
        <begin position="7"/>
        <end position="29"/>
    </location>
</feature>
<dbReference type="InterPro" id="IPR003425">
    <property type="entry name" value="CCB3/YggT"/>
</dbReference>
<dbReference type="Pfam" id="PF02325">
    <property type="entry name" value="CCB3_YggT"/>
    <property type="match status" value="2"/>
</dbReference>
<dbReference type="RefSeq" id="WP_345419457.1">
    <property type="nucleotide sequence ID" value="NZ_AP031496.1"/>
</dbReference>
<name>A0AAV3U010_9ALTE</name>
<keyword evidence="4" id="KW-1185">Reference proteome</keyword>
<evidence type="ECO:0000256" key="2">
    <source>
        <dbReference type="SAM" id="Phobius"/>
    </source>
</evidence>
<dbReference type="EMBL" id="BAABLX010000009">
    <property type="protein sequence ID" value="GAA4938036.1"/>
    <property type="molecule type" value="Genomic_DNA"/>
</dbReference>
<sequence>MDPLAQIATLVIQTVASIYLFFVVIRFLLQLARADFYNPISQAVVKATNPVLIPLRKIIPGLFGIDMAALVLAVIVGFVAIELNALAAAQTIINPARALFWAIIGVLKLATMIVFVGLIITIIVSWVAPYSSHPALTLLNQLMEPVRAPFARIIPPMGGLDLSPIFIFLTVQVIWILLDWAAMKVGLVGGLAQFVPGY</sequence>